<evidence type="ECO:0008006" key="3">
    <source>
        <dbReference type="Google" id="ProtNLM"/>
    </source>
</evidence>
<sequence length="155" mass="16879">MIRYDLVCDKDHAFDSWFPDSAAYEKLLAGGLVTCPHCGSAKVAKAIMAPAVKRTDKGGPPRLPVPAAAPAAPAPVALLSEKEQQMRAVLRAVRRHVLENAENVGERFPDEARRMHAGETEERAIYGDASLEEVHALHEEGIEVLPLPRLPEEGN</sequence>
<accession>A0A840BVD5</accession>
<proteinExistence type="predicted"/>
<evidence type="ECO:0000313" key="1">
    <source>
        <dbReference type="EMBL" id="MBB4016940.1"/>
    </source>
</evidence>
<dbReference type="InterPro" id="IPR009562">
    <property type="entry name" value="DUF1178"/>
</dbReference>
<comment type="caution">
    <text evidence="1">The sequence shown here is derived from an EMBL/GenBank/DDBJ whole genome shotgun (WGS) entry which is preliminary data.</text>
</comment>
<reference evidence="1 2" key="1">
    <citation type="submission" date="2020-08" db="EMBL/GenBank/DDBJ databases">
        <title>Genomic Encyclopedia of Type Strains, Phase IV (KMG-IV): sequencing the most valuable type-strain genomes for metagenomic binning, comparative biology and taxonomic classification.</title>
        <authorList>
            <person name="Goeker M."/>
        </authorList>
    </citation>
    <scope>NUCLEOTIDE SEQUENCE [LARGE SCALE GENOMIC DNA]</scope>
    <source>
        <strain evidence="1 2">DSM 103737</strain>
    </source>
</reference>
<dbReference type="PIRSF" id="PIRSF032131">
    <property type="entry name" value="UCP032131"/>
    <property type="match status" value="1"/>
</dbReference>
<evidence type="ECO:0000313" key="2">
    <source>
        <dbReference type="Proteomes" id="UP000577362"/>
    </source>
</evidence>
<protein>
    <recommendedName>
        <fullName evidence="3">DUF1178 domain-containing protein</fullName>
    </recommendedName>
</protein>
<keyword evidence="2" id="KW-1185">Reference proteome</keyword>
<dbReference type="AlphaFoldDB" id="A0A840BVD5"/>
<dbReference type="RefSeq" id="WP_019402144.1">
    <property type="nucleotide sequence ID" value="NZ_JACIEN010000002.1"/>
</dbReference>
<name>A0A840BVD5_9HYPH</name>
<dbReference type="EMBL" id="JACIEN010000002">
    <property type="protein sequence ID" value="MBB4016940.1"/>
    <property type="molecule type" value="Genomic_DNA"/>
</dbReference>
<dbReference type="Proteomes" id="UP000577362">
    <property type="component" value="Unassembled WGS sequence"/>
</dbReference>
<organism evidence="1 2">
    <name type="scientific">Chelatococcus caeni</name>
    <dbReference type="NCBI Taxonomy" id="1348468"/>
    <lineage>
        <taxon>Bacteria</taxon>
        <taxon>Pseudomonadati</taxon>
        <taxon>Pseudomonadota</taxon>
        <taxon>Alphaproteobacteria</taxon>
        <taxon>Hyphomicrobiales</taxon>
        <taxon>Chelatococcaceae</taxon>
        <taxon>Chelatococcus</taxon>
    </lineage>
</organism>
<gene>
    <name evidence="1" type="ORF">GGR16_001969</name>
</gene>
<dbReference type="Pfam" id="PF06676">
    <property type="entry name" value="DUF1178"/>
    <property type="match status" value="1"/>
</dbReference>